<comment type="caution">
    <text evidence="1">The sequence shown here is derived from an EMBL/GenBank/DDBJ whole genome shotgun (WGS) entry which is preliminary data.</text>
</comment>
<evidence type="ECO:0000313" key="2">
    <source>
        <dbReference type="Proteomes" id="UP000069443"/>
    </source>
</evidence>
<reference evidence="2" key="1">
    <citation type="journal article" date="2016" name="Genome Announc.">
        <title>Draft Genome Sequences of Five Rapidly Growing Mycobacterium Species, M. thermoresistibile, M. fortuitum subsp. acetamidolyticum, M. canariasense, M. brisbanense, and M. novocastrense.</title>
        <authorList>
            <person name="Katahira K."/>
            <person name="Ogura Y."/>
            <person name="Gotoh Y."/>
            <person name="Hayashi T."/>
        </authorList>
    </citation>
    <scope>NUCLEOTIDE SEQUENCE [LARGE SCALE GENOMIC DNA]</scope>
    <source>
        <strain evidence="2">JCM15298</strain>
    </source>
</reference>
<sequence>MSRRFGSQTVTFVTLTGTGVFDARGFEVTSPTEVPVVGCRHRPLSAQEASEMFGDVAKQVWKTTAPPEAAAVAAKSTGVLKEGGRTFHIIGGAQSFEDYNDPFKVTILSEIQGV</sequence>
<dbReference type="AlphaFoldDB" id="A0A100WC82"/>
<proteinExistence type="predicted"/>
<evidence type="ECO:0000313" key="1">
    <source>
        <dbReference type="EMBL" id="GAS95466.1"/>
    </source>
</evidence>
<protein>
    <submittedName>
        <fullName evidence="1">Gp9</fullName>
    </submittedName>
</protein>
<dbReference type="Proteomes" id="UP000069443">
    <property type="component" value="Unassembled WGS sequence"/>
</dbReference>
<keyword evidence="2" id="KW-1185">Reference proteome</keyword>
<accession>A0A100WC82</accession>
<dbReference type="STRING" id="228230.RMCC_2432"/>
<name>A0A100WC82_MYCCR</name>
<reference evidence="2" key="2">
    <citation type="submission" date="2016-02" db="EMBL/GenBank/DDBJ databases">
        <title>Draft genome sequence of five rapidly growing Mycobacterium species.</title>
        <authorList>
            <person name="Katahira K."/>
            <person name="Gotou Y."/>
            <person name="Iida K."/>
            <person name="Ogura Y."/>
            <person name="Hayashi T."/>
        </authorList>
    </citation>
    <scope>NUCLEOTIDE SEQUENCE [LARGE SCALE GENOMIC DNA]</scope>
    <source>
        <strain evidence="2">JCM15298</strain>
    </source>
</reference>
<organism evidence="1 2">
    <name type="scientific">Mycolicibacterium canariasense</name>
    <name type="common">Mycobacterium canariasense</name>
    <dbReference type="NCBI Taxonomy" id="228230"/>
    <lineage>
        <taxon>Bacteria</taxon>
        <taxon>Bacillati</taxon>
        <taxon>Actinomycetota</taxon>
        <taxon>Actinomycetes</taxon>
        <taxon>Mycobacteriales</taxon>
        <taxon>Mycobacteriaceae</taxon>
        <taxon>Mycolicibacterium</taxon>
    </lineage>
</organism>
<gene>
    <name evidence="1" type="ORF">RMCC_2432</name>
</gene>
<dbReference type="EMBL" id="BCSY01000039">
    <property type="protein sequence ID" value="GAS95466.1"/>
    <property type="molecule type" value="Genomic_DNA"/>
</dbReference>